<protein>
    <submittedName>
        <fullName evidence="1">Uncharacterized protein</fullName>
    </submittedName>
</protein>
<organism evidence="1 2">
    <name type="scientific">Ficus carica</name>
    <name type="common">Common fig</name>
    <dbReference type="NCBI Taxonomy" id="3494"/>
    <lineage>
        <taxon>Eukaryota</taxon>
        <taxon>Viridiplantae</taxon>
        <taxon>Streptophyta</taxon>
        <taxon>Embryophyta</taxon>
        <taxon>Tracheophyta</taxon>
        <taxon>Spermatophyta</taxon>
        <taxon>Magnoliopsida</taxon>
        <taxon>eudicotyledons</taxon>
        <taxon>Gunneridae</taxon>
        <taxon>Pentapetalae</taxon>
        <taxon>rosids</taxon>
        <taxon>fabids</taxon>
        <taxon>Rosales</taxon>
        <taxon>Moraceae</taxon>
        <taxon>Ficeae</taxon>
        <taxon>Ficus</taxon>
    </lineage>
</organism>
<name>A0AA88AAS5_FICCA</name>
<reference evidence="1" key="1">
    <citation type="submission" date="2023-07" db="EMBL/GenBank/DDBJ databases">
        <title>draft genome sequence of fig (Ficus carica).</title>
        <authorList>
            <person name="Takahashi T."/>
            <person name="Nishimura K."/>
        </authorList>
    </citation>
    <scope>NUCLEOTIDE SEQUENCE</scope>
</reference>
<dbReference type="EMBL" id="BTGU01000028">
    <property type="protein sequence ID" value="GMN48330.1"/>
    <property type="molecule type" value="Genomic_DNA"/>
</dbReference>
<evidence type="ECO:0000313" key="1">
    <source>
        <dbReference type="EMBL" id="GMN48330.1"/>
    </source>
</evidence>
<dbReference type="AlphaFoldDB" id="A0AA88AAS5"/>
<proteinExistence type="predicted"/>
<gene>
    <name evidence="1" type="ORF">TIFTF001_017498</name>
</gene>
<keyword evidence="2" id="KW-1185">Reference proteome</keyword>
<evidence type="ECO:0000313" key="2">
    <source>
        <dbReference type="Proteomes" id="UP001187192"/>
    </source>
</evidence>
<comment type="caution">
    <text evidence="1">The sequence shown here is derived from an EMBL/GenBank/DDBJ whole genome shotgun (WGS) entry which is preliminary data.</text>
</comment>
<dbReference type="Proteomes" id="UP001187192">
    <property type="component" value="Unassembled WGS sequence"/>
</dbReference>
<sequence>MLPEECDLLGSGHGRHDQMKYAAALGWHHEHKSVEGRLAPVSLLAIASLLPGLEEKFWLLSEGLGWGLARRGWRVAGSVWLGFRCWRRCSMVCGLGWT</sequence>
<accession>A0AA88AAS5</accession>